<keyword evidence="1" id="KW-0175">Coiled coil</keyword>
<evidence type="ECO:0000256" key="2">
    <source>
        <dbReference type="SAM" id="MobiDB-lite"/>
    </source>
</evidence>
<dbReference type="VEuPathDB" id="TriTrypDB:BCY84_11660"/>
<evidence type="ECO:0000313" key="4">
    <source>
        <dbReference type="Proteomes" id="UP000246078"/>
    </source>
</evidence>
<evidence type="ECO:0000256" key="1">
    <source>
        <dbReference type="SAM" id="Coils"/>
    </source>
</evidence>
<comment type="caution">
    <text evidence="3">The sequence shown here is derived from an EMBL/GenBank/DDBJ whole genome shotgun (WGS) entry which is preliminary data.</text>
</comment>
<dbReference type="Proteomes" id="UP000246078">
    <property type="component" value="Unassembled WGS sequence"/>
</dbReference>
<dbReference type="VEuPathDB" id="TriTrypDB:TCSYLVIO_008298"/>
<dbReference type="AlphaFoldDB" id="A0A2V2W703"/>
<dbReference type="EMBL" id="PRFC01000155">
    <property type="protein sequence ID" value="PWV04301.1"/>
    <property type="molecule type" value="Genomic_DNA"/>
</dbReference>
<gene>
    <name evidence="3" type="ORF">C3747_155g19</name>
</gene>
<protein>
    <submittedName>
        <fullName evidence="3">Uncharacterized protein</fullName>
    </submittedName>
</protein>
<feature type="compositionally biased region" description="Polar residues" evidence="2">
    <location>
        <begin position="1"/>
        <end position="18"/>
    </location>
</feature>
<name>A0A2V2W703_TRYCR</name>
<dbReference type="VEuPathDB" id="TriTrypDB:C3747_155g19"/>
<proteinExistence type="predicted"/>
<dbReference type="VEuPathDB" id="TriTrypDB:TcBrA4_0025950"/>
<dbReference type="VEuPathDB" id="TriTrypDB:TcCL_ESM01610"/>
<feature type="coiled-coil region" evidence="1">
    <location>
        <begin position="58"/>
        <end position="113"/>
    </location>
</feature>
<dbReference type="VEuPathDB" id="TriTrypDB:TcG_06450"/>
<sequence length="214" mass="23933">MSTTNGNNEGWVNSSASPSLAPFKNDSPLATTVDKENLKTVSDTCGCVNTTTSPLAVVNSGDNTVEELQRRLKCAELNNSILRGNIDTLKAVVNQLAAQLDMANNRLALNEEKEKVHALCHRGREGKDTESIDDEASLTMADYERRIAVLYDTMLEKDATITALQYEMESREADASALLRMSLEKKDKEIIRLMGELDQLRRLHNMERYARVRK</sequence>
<dbReference type="VEuPathDB" id="TriTrypDB:ECC02_005163"/>
<dbReference type="OrthoDB" id="242610at2759"/>
<dbReference type="VEuPathDB" id="TriTrypDB:TcCLB.503719.10"/>
<dbReference type="VEuPathDB" id="TriTrypDB:Tc_MARK_7199"/>
<evidence type="ECO:0000313" key="3">
    <source>
        <dbReference type="EMBL" id="PWV04301.1"/>
    </source>
</evidence>
<dbReference type="OMA" id="YEHCIAS"/>
<reference evidence="3 4" key="1">
    <citation type="journal article" date="2018" name="Microb. Genom.">
        <title>Expanding an expanded genome: long-read sequencing of Trypanosoma cruzi.</title>
        <authorList>
            <person name="Berna L."/>
            <person name="Rodriguez M."/>
            <person name="Chiribao M.L."/>
            <person name="Parodi-Talice A."/>
            <person name="Pita S."/>
            <person name="Rijo G."/>
            <person name="Alvarez-Valin F."/>
            <person name="Robello C."/>
        </authorList>
    </citation>
    <scope>NUCLEOTIDE SEQUENCE [LARGE SCALE GENOMIC DNA]</scope>
    <source>
        <strain evidence="3 4">TCC</strain>
    </source>
</reference>
<feature type="region of interest" description="Disordered" evidence="2">
    <location>
        <begin position="1"/>
        <end position="23"/>
    </location>
</feature>
<accession>A0A2V2W703</accession>
<dbReference type="VEuPathDB" id="TriTrypDB:TcCLB.442383.19"/>
<dbReference type="SMR" id="A0A2V2W703"/>
<organism evidence="3 4">
    <name type="scientific">Trypanosoma cruzi</name>
    <dbReference type="NCBI Taxonomy" id="5693"/>
    <lineage>
        <taxon>Eukaryota</taxon>
        <taxon>Discoba</taxon>
        <taxon>Euglenozoa</taxon>
        <taxon>Kinetoplastea</taxon>
        <taxon>Metakinetoplastina</taxon>
        <taxon>Trypanosomatida</taxon>
        <taxon>Trypanosomatidae</taxon>
        <taxon>Trypanosoma</taxon>
        <taxon>Schizotrypanum</taxon>
    </lineage>
</organism>